<proteinExistence type="predicted"/>
<comment type="caution">
    <text evidence="1">The sequence shown here is derived from an EMBL/GenBank/DDBJ whole genome shotgun (WGS) entry which is preliminary data.</text>
</comment>
<protein>
    <recommendedName>
        <fullName evidence="3">Nif11 domain-containing protein</fullName>
    </recommendedName>
</protein>
<accession>A0ABU9ZG27</accession>
<keyword evidence="2" id="KW-1185">Reference proteome</keyword>
<evidence type="ECO:0008006" key="3">
    <source>
        <dbReference type="Google" id="ProtNLM"/>
    </source>
</evidence>
<name>A0ABU9ZG27_9HYPH</name>
<evidence type="ECO:0000313" key="1">
    <source>
        <dbReference type="EMBL" id="MEN3230392.1"/>
    </source>
</evidence>
<evidence type="ECO:0000313" key="2">
    <source>
        <dbReference type="Proteomes" id="UP001404845"/>
    </source>
</evidence>
<dbReference type="Proteomes" id="UP001404845">
    <property type="component" value="Unassembled WGS sequence"/>
</dbReference>
<gene>
    <name evidence="1" type="ORF">PUR21_22640</name>
</gene>
<organism evidence="1 2">
    <name type="scientific">Methylorubrum rhodesianum</name>
    <dbReference type="NCBI Taxonomy" id="29427"/>
    <lineage>
        <taxon>Bacteria</taxon>
        <taxon>Pseudomonadati</taxon>
        <taxon>Pseudomonadota</taxon>
        <taxon>Alphaproteobacteria</taxon>
        <taxon>Hyphomicrobiales</taxon>
        <taxon>Methylobacteriaceae</taxon>
        <taxon>Methylorubrum</taxon>
    </lineage>
</organism>
<sequence>MTSSEAPDNGFNMCFKEDATGGFQSLLDFARAGLTKNEFANLIASDEFPAAVEGTEGLPIEQRRWLLKAALPAVLYVFGCKPADDFNSTPAHANTVTLRDLP</sequence>
<dbReference type="RefSeq" id="WP_345971774.1">
    <property type="nucleotide sequence ID" value="NZ_JAQYXL010000001.1"/>
</dbReference>
<reference evidence="1 2" key="1">
    <citation type="journal article" date="2023" name="PLoS ONE">
        <title>Complete genome assembly of Hawai'i environmental nontuberculous mycobacteria reveals unexpected co-isolation with methylobacteria.</title>
        <authorList>
            <person name="Hendrix J."/>
            <person name="Epperson L.E."/>
            <person name="Tong E.I."/>
            <person name="Chan Y.L."/>
            <person name="Hasan N.A."/>
            <person name="Dawrs S.N."/>
            <person name="Norton G.J."/>
            <person name="Virdi R."/>
            <person name="Crooks J.L."/>
            <person name="Chan E.D."/>
            <person name="Honda J.R."/>
            <person name="Strong M."/>
        </authorList>
    </citation>
    <scope>NUCLEOTIDE SEQUENCE [LARGE SCALE GENOMIC DNA]</scope>
    <source>
        <strain evidence="1 2">NJH_HI01</strain>
    </source>
</reference>
<dbReference type="EMBL" id="JAQYXL010000001">
    <property type="protein sequence ID" value="MEN3230392.1"/>
    <property type="molecule type" value="Genomic_DNA"/>
</dbReference>